<evidence type="ECO:0000313" key="2">
    <source>
        <dbReference type="EMBL" id="KAL0008060.1"/>
    </source>
</evidence>
<dbReference type="InterPro" id="IPR017451">
    <property type="entry name" value="F-box-assoc_interact_dom"/>
</dbReference>
<proteinExistence type="predicted"/>
<gene>
    <name evidence="2" type="ORF">SO802_009562</name>
</gene>
<name>A0AAW2DFK6_9ROSI</name>
<dbReference type="InterPro" id="IPR006527">
    <property type="entry name" value="F-box-assoc_dom_typ1"/>
</dbReference>
<evidence type="ECO:0000313" key="3">
    <source>
        <dbReference type="Proteomes" id="UP001459277"/>
    </source>
</evidence>
<dbReference type="SUPFAM" id="SSF50965">
    <property type="entry name" value="Galactose oxidase, central domain"/>
    <property type="match status" value="1"/>
</dbReference>
<feature type="domain" description="F-box associated beta-propeller type 1" evidence="1">
    <location>
        <begin position="33"/>
        <end position="293"/>
    </location>
</feature>
<dbReference type="Proteomes" id="UP001459277">
    <property type="component" value="Unassembled WGS sequence"/>
</dbReference>
<keyword evidence="3" id="KW-1185">Reference proteome</keyword>
<dbReference type="PANTHER" id="PTHR31672">
    <property type="entry name" value="BNACNNG10540D PROTEIN"/>
    <property type="match status" value="1"/>
</dbReference>
<dbReference type="EMBL" id="JAZDWU010000003">
    <property type="protein sequence ID" value="KAL0008060.1"/>
    <property type="molecule type" value="Genomic_DNA"/>
</dbReference>
<evidence type="ECO:0000259" key="1">
    <source>
        <dbReference type="Pfam" id="PF07734"/>
    </source>
</evidence>
<reference evidence="2 3" key="1">
    <citation type="submission" date="2024-01" db="EMBL/GenBank/DDBJ databases">
        <title>A telomere-to-telomere, gap-free genome of sweet tea (Lithocarpus litseifolius).</title>
        <authorList>
            <person name="Zhou J."/>
        </authorList>
    </citation>
    <scope>NUCLEOTIDE SEQUENCE [LARGE SCALE GENOMIC DNA]</scope>
    <source>
        <strain evidence="2">Zhou-2022a</strain>
        <tissue evidence="2">Leaf</tissue>
    </source>
</reference>
<dbReference type="InterPro" id="IPR011043">
    <property type="entry name" value="Gal_Oxase/kelch_b-propeller"/>
</dbReference>
<dbReference type="InterPro" id="IPR050796">
    <property type="entry name" value="SCF_F-box_component"/>
</dbReference>
<sequence length="303" mass="34578">MNSLSPTTFILGSIQQKWSLARISQVRIPLDFDFKCAEIVGSCNGLLCLATLDNVIYLWNPSIRKLKRLPDTCLGKLEPVSLGFAYHSENDDYKVVRISSVPSFAHEIEVYTLSSDSWRRVEISLTNSIILYPNELEPAPFVSGALHWMAPIIDGQCLCSRRSIMSFDVKTETFRELALPNYTGIPYCIALFKGKLAFTTLEKYGCQYSIWVMKKYGVVESWNKLFVVPFQRAPYCLAFTEYGSLLVCYCYSINPMENQEYKFVLIDIETLHEKKDPDIQYPSYVATFMESLVLLDGANLVSY</sequence>
<comment type="caution">
    <text evidence="2">The sequence shown here is derived from an EMBL/GenBank/DDBJ whole genome shotgun (WGS) entry which is preliminary data.</text>
</comment>
<dbReference type="NCBIfam" id="TIGR01640">
    <property type="entry name" value="F_box_assoc_1"/>
    <property type="match status" value="1"/>
</dbReference>
<protein>
    <recommendedName>
        <fullName evidence="1">F-box associated beta-propeller type 1 domain-containing protein</fullName>
    </recommendedName>
</protein>
<accession>A0AAW2DFK6</accession>
<dbReference type="AlphaFoldDB" id="A0AAW2DFK6"/>
<dbReference type="PANTHER" id="PTHR31672:SF13">
    <property type="entry name" value="F-BOX PROTEIN CPR30-LIKE"/>
    <property type="match status" value="1"/>
</dbReference>
<dbReference type="Pfam" id="PF07734">
    <property type="entry name" value="FBA_1"/>
    <property type="match status" value="1"/>
</dbReference>
<organism evidence="2 3">
    <name type="scientific">Lithocarpus litseifolius</name>
    <dbReference type="NCBI Taxonomy" id="425828"/>
    <lineage>
        <taxon>Eukaryota</taxon>
        <taxon>Viridiplantae</taxon>
        <taxon>Streptophyta</taxon>
        <taxon>Embryophyta</taxon>
        <taxon>Tracheophyta</taxon>
        <taxon>Spermatophyta</taxon>
        <taxon>Magnoliopsida</taxon>
        <taxon>eudicotyledons</taxon>
        <taxon>Gunneridae</taxon>
        <taxon>Pentapetalae</taxon>
        <taxon>rosids</taxon>
        <taxon>fabids</taxon>
        <taxon>Fagales</taxon>
        <taxon>Fagaceae</taxon>
        <taxon>Lithocarpus</taxon>
    </lineage>
</organism>